<dbReference type="Pfam" id="PF09825">
    <property type="entry name" value="BPL_N"/>
    <property type="match status" value="1"/>
</dbReference>
<sequence length="224" mass="24472">MRNGSRPLALVYRGGATRPGCAESVADLLRASRWDFDVRYVGPREALPLTDEVLAQATLYAQPGGATLSPAWRRMRKHSKHVRRFVAGGGRYLGFCLGGYLAGATPGFDLLPGDTDQYIVTDRATVDSTRPTLVEVDWRDDRRSLYFQDGATFHVRRQTPDLDVIATYPNGEIAALAVPFGTGRVAVVGPHPEADRDWFADSGIRPPADDSRIAGLELIDAVMS</sequence>
<feature type="domain" description="Biotin-protein ligase N-terminal" evidence="1">
    <location>
        <begin position="10"/>
        <end position="123"/>
    </location>
</feature>
<organism evidence="2 3">
    <name type="scientific">Prescottella soli</name>
    <dbReference type="NCBI Taxonomy" id="1543852"/>
    <lineage>
        <taxon>Bacteria</taxon>
        <taxon>Bacillati</taxon>
        <taxon>Actinomycetota</taxon>
        <taxon>Actinomycetes</taxon>
        <taxon>Mycobacteriales</taxon>
        <taxon>Nocardiaceae</taxon>
        <taxon>Prescottella</taxon>
    </lineage>
</organism>
<dbReference type="Gene3D" id="3.40.50.880">
    <property type="match status" value="1"/>
</dbReference>
<dbReference type="SUPFAM" id="SSF52317">
    <property type="entry name" value="Class I glutamine amidotransferase-like"/>
    <property type="match status" value="1"/>
</dbReference>
<dbReference type="RefSeq" id="WP_348603638.1">
    <property type="nucleotide sequence ID" value="NZ_CP157276.1"/>
</dbReference>
<dbReference type="InterPro" id="IPR019197">
    <property type="entry name" value="Biotin-prot_ligase_N"/>
</dbReference>
<keyword evidence="3" id="KW-1185">Reference proteome</keyword>
<dbReference type="Proteomes" id="UP001629744">
    <property type="component" value="Unassembled WGS sequence"/>
</dbReference>
<reference evidence="2 3" key="1">
    <citation type="submission" date="2023-11" db="EMBL/GenBank/DDBJ databases">
        <authorList>
            <person name="Val-Calvo J."/>
            <person name="Scortti M."/>
            <person name="Vazquez-Boland J."/>
        </authorList>
    </citation>
    <scope>NUCLEOTIDE SEQUENCE [LARGE SCALE GENOMIC DNA]</scope>
    <source>
        <strain evidence="2 3">DSM 46662</strain>
    </source>
</reference>
<evidence type="ECO:0000313" key="2">
    <source>
        <dbReference type="EMBL" id="MFM1729587.1"/>
    </source>
</evidence>
<dbReference type="PIRSF" id="PIRSF016642">
    <property type="entry name" value="UCP016642"/>
    <property type="match status" value="1"/>
</dbReference>
<dbReference type="InterPro" id="IPR015834">
    <property type="entry name" value="UCP016642"/>
</dbReference>
<dbReference type="InterPro" id="IPR029062">
    <property type="entry name" value="Class_I_gatase-like"/>
</dbReference>
<dbReference type="EMBL" id="JBDLNU010000004">
    <property type="protein sequence ID" value="MFM1729587.1"/>
    <property type="molecule type" value="Genomic_DNA"/>
</dbReference>
<evidence type="ECO:0000259" key="1">
    <source>
        <dbReference type="Pfam" id="PF09825"/>
    </source>
</evidence>
<evidence type="ECO:0000313" key="3">
    <source>
        <dbReference type="Proteomes" id="UP001629744"/>
    </source>
</evidence>
<accession>A0ABW9FWF8</accession>
<comment type="caution">
    <text evidence="2">The sequence shown here is derived from an EMBL/GenBank/DDBJ whole genome shotgun (WGS) entry which is preliminary data.</text>
</comment>
<name>A0ABW9FWF8_9NOCA</name>
<gene>
    <name evidence="2" type="ORF">ABEU19_003098</name>
</gene>
<proteinExistence type="predicted"/>
<protein>
    <submittedName>
        <fullName evidence="2">BPL-N domain-containing protein</fullName>
    </submittedName>
</protein>